<dbReference type="PRINTS" id="PR00081">
    <property type="entry name" value="GDHRDH"/>
</dbReference>
<evidence type="ECO:0000256" key="2">
    <source>
        <dbReference type="ARBA" id="ARBA00022857"/>
    </source>
</evidence>
<dbReference type="Pfam" id="PF00106">
    <property type="entry name" value="adh_short"/>
    <property type="match status" value="1"/>
</dbReference>
<evidence type="ECO:0000313" key="5">
    <source>
        <dbReference type="EMBL" id="CAA6801062.1"/>
    </source>
</evidence>
<dbReference type="InterPro" id="IPR002347">
    <property type="entry name" value="SDR_fam"/>
</dbReference>
<keyword evidence="2" id="KW-0521">NADP</keyword>
<dbReference type="EMBL" id="CACVAP010000032">
    <property type="protein sequence ID" value="CAA6801062.1"/>
    <property type="molecule type" value="Genomic_DNA"/>
</dbReference>
<dbReference type="InterPro" id="IPR036291">
    <property type="entry name" value="NAD(P)-bd_dom_sf"/>
</dbReference>
<evidence type="ECO:0000256" key="3">
    <source>
        <dbReference type="ARBA" id="ARBA00023002"/>
    </source>
</evidence>
<dbReference type="GO" id="GO:0016491">
    <property type="term" value="F:oxidoreductase activity"/>
    <property type="evidence" value="ECO:0007669"/>
    <property type="project" value="UniProtKB-KW"/>
</dbReference>
<reference evidence="5" key="1">
    <citation type="submission" date="2020-01" db="EMBL/GenBank/DDBJ databases">
        <authorList>
            <person name="Meier V. D."/>
            <person name="Meier V D."/>
        </authorList>
    </citation>
    <scope>NUCLEOTIDE SEQUENCE</scope>
    <source>
        <strain evidence="5">HLG_WM_MAG_06</strain>
    </source>
</reference>
<proteinExistence type="inferred from homology"/>
<dbReference type="Gene3D" id="3.40.50.720">
    <property type="entry name" value="NAD(P)-binding Rossmann-like Domain"/>
    <property type="match status" value="1"/>
</dbReference>
<dbReference type="PANTHER" id="PTHR43391:SF14">
    <property type="entry name" value="DEHYDROGENASE_REDUCTASE SDR FAMILY PROTEIN 7-LIKE"/>
    <property type="match status" value="1"/>
</dbReference>
<evidence type="ECO:0000256" key="4">
    <source>
        <dbReference type="RuleBase" id="RU000363"/>
    </source>
</evidence>
<comment type="similarity">
    <text evidence="1 4">Belongs to the short-chain dehydrogenases/reductases (SDR) family.</text>
</comment>
<sequence length="251" mass="28650">MSLNVWIIGASQGIGLELAKYYLKHNHSVIISAREIEKYPILSSLKNEYQEQVDFINMDVTNTLSVKLAMQKAWKCYGHLDICIYNAGIYEAMPIDEWNLEHFENMNQVNHMGAIRVLTEIVPLFKEQARGHLVFNASISSYLGLPYGGGYSAPKAALLNFCESIEPELATFNIKVQVINHGFVKTRLTQKNDFNMPQLLEPKEAAVKIYEGVMHSKKFEIKFPWALTRFLTFLQMLPYGISLNLTKKALK</sequence>
<dbReference type="PRINTS" id="PR00080">
    <property type="entry name" value="SDRFAMILY"/>
</dbReference>
<accession>A0A6S6SCM8</accession>
<keyword evidence="3" id="KW-0560">Oxidoreductase</keyword>
<name>A0A6S6SCM8_9BACT</name>
<dbReference type="AlphaFoldDB" id="A0A6S6SCM8"/>
<dbReference type="PANTHER" id="PTHR43391">
    <property type="entry name" value="RETINOL DEHYDROGENASE-RELATED"/>
    <property type="match status" value="1"/>
</dbReference>
<evidence type="ECO:0000256" key="1">
    <source>
        <dbReference type="ARBA" id="ARBA00006484"/>
    </source>
</evidence>
<dbReference type="SUPFAM" id="SSF51735">
    <property type="entry name" value="NAD(P)-binding Rossmann-fold domains"/>
    <property type="match status" value="1"/>
</dbReference>
<protein>
    <submittedName>
        <fullName evidence="5">Short-chain dehydrogenase</fullName>
    </submittedName>
</protein>
<gene>
    <name evidence="5" type="ORF">HELGO_WM12626</name>
</gene>
<organism evidence="5">
    <name type="scientific">uncultured Sulfurovum sp</name>
    <dbReference type="NCBI Taxonomy" id="269237"/>
    <lineage>
        <taxon>Bacteria</taxon>
        <taxon>Pseudomonadati</taxon>
        <taxon>Campylobacterota</taxon>
        <taxon>Epsilonproteobacteria</taxon>
        <taxon>Campylobacterales</taxon>
        <taxon>Sulfurovaceae</taxon>
        <taxon>Sulfurovum</taxon>
        <taxon>environmental samples</taxon>
    </lineage>
</organism>